<dbReference type="Proteomes" id="UP000887565">
    <property type="component" value="Unplaced"/>
</dbReference>
<dbReference type="GO" id="GO:0005654">
    <property type="term" value="C:nucleoplasm"/>
    <property type="evidence" value="ECO:0007669"/>
    <property type="project" value="TreeGrafter"/>
</dbReference>
<sequence>SNCLFLLQYGGQCDVRTTIYELFKFDETNRSWLCSNNVSSDGSFVLSTPIDPLFLILPYLEEYASSRFIPYDHLFTDLQFPNLHKLKCSSIVADLHFIADMKKLDEYVAVYRFSSEKTLEWLHLKVRALIDALKKNFYLHKAVLEDERALTKLAWNIISDYVSCDWSQRLKISLDIQDTTHKRNYEDEVVNGNSSKKLCTNSTEPVDDYFALNGASSDKNNGTVNGAESQISQKLDEVEKQKAVNELNVALFRAKLTPTQKKLQKAGQKCRTLSNFFTKK</sequence>
<evidence type="ECO:0000259" key="3">
    <source>
        <dbReference type="Pfam" id="PF09468"/>
    </source>
</evidence>
<organism evidence="4 5">
    <name type="scientific">Romanomermis culicivorax</name>
    <name type="common">Nematode worm</name>
    <dbReference type="NCBI Taxonomy" id="13658"/>
    <lineage>
        <taxon>Eukaryota</taxon>
        <taxon>Metazoa</taxon>
        <taxon>Ecdysozoa</taxon>
        <taxon>Nematoda</taxon>
        <taxon>Enoplea</taxon>
        <taxon>Dorylaimia</taxon>
        <taxon>Mermithida</taxon>
        <taxon>Mermithoidea</taxon>
        <taxon>Mermithidae</taxon>
        <taxon>Romanomermis</taxon>
    </lineage>
</organism>
<dbReference type="PANTHER" id="PTHR13383:SF11">
    <property type="entry name" value="RIBONUCLEASE H2 SUBUNIT B"/>
    <property type="match status" value="1"/>
</dbReference>
<evidence type="ECO:0000256" key="1">
    <source>
        <dbReference type="ARBA" id="ARBA00009823"/>
    </source>
</evidence>
<dbReference type="Gene3D" id="2.20.25.530">
    <property type="match status" value="1"/>
</dbReference>
<dbReference type="Gene3D" id="1.10.20.120">
    <property type="match status" value="1"/>
</dbReference>
<keyword evidence="4" id="KW-1185">Reference proteome</keyword>
<dbReference type="WBParaSite" id="nRc.2.0.1.t37990-RA">
    <property type="protein sequence ID" value="nRc.2.0.1.t37990-RA"/>
    <property type="gene ID" value="nRc.2.0.1.g37990"/>
</dbReference>
<dbReference type="InterPro" id="IPR019024">
    <property type="entry name" value="RNase_H2_suB_wHTH"/>
</dbReference>
<name>A0A915KHX8_ROMCU</name>
<evidence type="ECO:0000313" key="5">
    <source>
        <dbReference type="WBParaSite" id="nRc.2.0.1.t37990-RA"/>
    </source>
</evidence>
<dbReference type="GO" id="GO:0006401">
    <property type="term" value="P:RNA catabolic process"/>
    <property type="evidence" value="ECO:0007669"/>
    <property type="project" value="TreeGrafter"/>
</dbReference>
<comment type="similarity">
    <text evidence="1">Belongs to the RNase H2 subunit B family.</text>
</comment>
<protein>
    <submittedName>
        <fullName evidence="5">Ribonuclease HI subunit B</fullName>
    </submittedName>
</protein>
<proteinExistence type="inferred from homology"/>
<evidence type="ECO:0000313" key="4">
    <source>
        <dbReference type="Proteomes" id="UP000887565"/>
    </source>
</evidence>
<accession>A0A915KHX8</accession>
<dbReference type="GO" id="GO:0032299">
    <property type="term" value="C:ribonuclease H2 complex"/>
    <property type="evidence" value="ECO:0007669"/>
    <property type="project" value="InterPro"/>
</dbReference>
<dbReference type="PANTHER" id="PTHR13383">
    <property type="entry name" value="RIBONUCLEASE H2 SUBUNIT B"/>
    <property type="match status" value="1"/>
</dbReference>
<dbReference type="InterPro" id="IPR040456">
    <property type="entry name" value="RNase_H2_suB"/>
</dbReference>
<reference evidence="5" key="1">
    <citation type="submission" date="2022-11" db="UniProtKB">
        <authorList>
            <consortium name="WormBaseParasite"/>
        </authorList>
    </citation>
    <scope>IDENTIFICATION</scope>
</reference>
<dbReference type="Pfam" id="PF09468">
    <property type="entry name" value="RNase_H2-Ydr279"/>
    <property type="match status" value="1"/>
</dbReference>
<feature type="domain" description="Ribonuclease H2 subunit B wHTH" evidence="3">
    <location>
        <begin position="54"/>
        <end position="173"/>
    </location>
</feature>
<dbReference type="AlphaFoldDB" id="A0A915KHX8"/>
<comment type="subunit">
    <text evidence="2">The RNase H2 complex is a heterotrimer composed of the catalytic subunit RNASEH2A and the non-catalytic subunits RNASEH2B and RNASEH2C.</text>
</comment>
<evidence type="ECO:0000256" key="2">
    <source>
        <dbReference type="ARBA" id="ARBA00011277"/>
    </source>
</evidence>